<dbReference type="SUPFAM" id="SSF48452">
    <property type="entry name" value="TPR-like"/>
    <property type="match status" value="1"/>
</dbReference>
<protein>
    <submittedName>
        <fullName evidence="1">DUF924 domain-containing protein</fullName>
    </submittedName>
</protein>
<keyword evidence="2" id="KW-1185">Reference proteome</keyword>
<reference evidence="1 2" key="1">
    <citation type="submission" date="2019-09" db="EMBL/GenBank/DDBJ databases">
        <title>The Halomonas whole genome shotgun (WGS).</title>
        <authorList>
            <person name="Xie Z."/>
        </authorList>
    </citation>
    <scope>NUCLEOTIDE SEQUENCE [LARGE SCALE GENOMIC DNA]</scope>
    <source>
        <strain evidence="1 2">NBT06E8</strain>
    </source>
</reference>
<dbReference type="InterPro" id="IPR010323">
    <property type="entry name" value="DUF924"/>
</dbReference>
<evidence type="ECO:0000313" key="2">
    <source>
        <dbReference type="Proteomes" id="UP000466130"/>
    </source>
</evidence>
<evidence type="ECO:0000313" key="1">
    <source>
        <dbReference type="EMBL" id="KAE8437629.1"/>
    </source>
</evidence>
<dbReference type="Gene3D" id="1.25.40.10">
    <property type="entry name" value="Tetratricopeptide repeat domain"/>
    <property type="match status" value="1"/>
</dbReference>
<sequence length="181" mass="20616">MTVDAQAVLAFWFQELTPAQWFKKDDNMDRQIAERFSDVLARAAACECFEWRRTAQGRLAEIIVLDQFSRNIYRNEARAFANDALALGLAQEAVANGADQTLSAVERSFLYMPYMHSESAAIHTVALQLFDQAGLENNLDFEKRHKAIIDRFGRYPHRNALLGRPSTPEEIEFLQQPGSSF</sequence>
<proteinExistence type="predicted"/>
<dbReference type="RefSeq" id="WP_139527295.1">
    <property type="nucleotide sequence ID" value="NZ_CP048602.1"/>
</dbReference>
<dbReference type="Pfam" id="PF06041">
    <property type="entry name" value="DUF924"/>
    <property type="match status" value="1"/>
</dbReference>
<accession>A0ABQ6X6I2</accession>
<gene>
    <name evidence="1" type="ORF">F1978_13420</name>
</gene>
<dbReference type="Proteomes" id="UP000466130">
    <property type="component" value="Unassembled WGS sequence"/>
</dbReference>
<dbReference type="EMBL" id="VWRT01000015">
    <property type="protein sequence ID" value="KAE8437629.1"/>
    <property type="molecule type" value="Genomic_DNA"/>
</dbReference>
<dbReference type="InterPro" id="IPR011990">
    <property type="entry name" value="TPR-like_helical_dom_sf"/>
</dbReference>
<comment type="caution">
    <text evidence="1">The sequence shown here is derived from an EMBL/GenBank/DDBJ whole genome shotgun (WGS) entry which is preliminary data.</text>
</comment>
<organism evidence="1 2">
    <name type="scientific">Vreelandella piezotolerans</name>
    <dbReference type="NCBI Taxonomy" id="2609667"/>
    <lineage>
        <taxon>Bacteria</taxon>
        <taxon>Pseudomonadati</taxon>
        <taxon>Pseudomonadota</taxon>
        <taxon>Gammaproteobacteria</taxon>
        <taxon>Oceanospirillales</taxon>
        <taxon>Halomonadaceae</taxon>
        <taxon>Vreelandella</taxon>
    </lineage>
</organism>
<dbReference type="Gene3D" id="1.20.58.320">
    <property type="entry name" value="TPR-like"/>
    <property type="match status" value="1"/>
</dbReference>
<name>A0ABQ6X6I2_9GAMM</name>